<feature type="region of interest" description="Disordered" evidence="6">
    <location>
        <begin position="144"/>
        <end position="164"/>
    </location>
</feature>
<comment type="similarity">
    <text evidence="5">Belongs to the creatininase superfamily.</text>
</comment>
<dbReference type="EMBL" id="BMQK01000002">
    <property type="protein sequence ID" value="GGQ44282.1"/>
    <property type="molecule type" value="Genomic_DNA"/>
</dbReference>
<dbReference type="InterPro" id="IPR024087">
    <property type="entry name" value="Creatininase-like_sf"/>
</dbReference>
<evidence type="ECO:0000313" key="9">
    <source>
        <dbReference type="Proteomes" id="UP000620156"/>
    </source>
</evidence>
<comment type="cofactor">
    <cofactor evidence="1">
        <name>Zn(2+)</name>
        <dbReference type="ChEBI" id="CHEBI:29105"/>
    </cofactor>
</comment>
<protein>
    <recommendedName>
        <fullName evidence="7">Transposase Helix-turn-helix domain-containing protein</fullName>
    </recommendedName>
</protein>
<dbReference type="GO" id="GO:0009231">
    <property type="term" value="P:riboflavin biosynthetic process"/>
    <property type="evidence" value="ECO:0007669"/>
    <property type="project" value="TreeGrafter"/>
</dbReference>
<dbReference type="InterPro" id="IPR027805">
    <property type="entry name" value="Transposase_HTH_dom"/>
</dbReference>
<reference evidence="8" key="1">
    <citation type="journal article" date="2014" name="Int. J. Syst. Evol. Microbiol.">
        <title>Complete genome sequence of Corynebacterium casei LMG S-19264T (=DSM 44701T), isolated from a smear-ripened cheese.</title>
        <authorList>
            <consortium name="US DOE Joint Genome Institute (JGI-PGF)"/>
            <person name="Walter F."/>
            <person name="Albersmeier A."/>
            <person name="Kalinowski J."/>
            <person name="Ruckert C."/>
        </authorList>
    </citation>
    <scope>NUCLEOTIDE SEQUENCE</scope>
    <source>
        <strain evidence="8">JCM 3131</strain>
    </source>
</reference>
<keyword evidence="2" id="KW-0479">Metal-binding</keyword>
<evidence type="ECO:0000256" key="3">
    <source>
        <dbReference type="ARBA" id="ARBA00022801"/>
    </source>
</evidence>
<evidence type="ECO:0000256" key="2">
    <source>
        <dbReference type="ARBA" id="ARBA00022723"/>
    </source>
</evidence>
<organism evidence="8 9">
    <name type="scientific">Streptomyces ruber</name>
    <dbReference type="NCBI Taxonomy" id="83378"/>
    <lineage>
        <taxon>Bacteria</taxon>
        <taxon>Bacillati</taxon>
        <taxon>Actinomycetota</taxon>
        <taxon>Actinomycetes</taxon>
        <taxon>Kitasatosporales</taxon>
        <taxon>Streptomycetaceae</taxon>
        <taxon>Streptomyces</taxon>
    </lineage>
</organism>
<keyword evidence="3" id="KW-0378">Hydrolase</keyword>
<sequence length="325" mass="35162">MDMWWGTRLAIVSDRRITGLSTEVIAQLVAEVGPLWHERHRARFVCRPRKRAVGVGAKHRLVFIDRLLATLGHLRHGVTHDVLACWFGVDRSTITHAVGEVRPLLAERGCTVSSGVRLRSPAEVVDHLGSNGRTGIVDGTEIRVRPPDARTGTRSSPARASRTPARPWLTAMPQIRWNRLTASELHELAQREAVVLLPVGSSEQHGEHPPTGVDDFLAVEACRKAADAADVPMVVAPSVWCGLAEHRMPFGGTVSLSSVSPRRWARTSSCPPRGSLGRPSFLTFDIITRSGTAGDARTASAAKGERLLDGCAGVLADFTVAGIWS</sequence>
<dbReference type="Proteomes" id="UP000620156">
    <property type="component" value="Unassembled WGS sequence"/>
</dbReference>
<evidence type="ECO:0000256" key="6">
    <source>
        <dbReference type="SAM" id="MobiDB-lite"/>
    </source>
</evidence>
<name>A0A918ENN2_9ACTN</name>
<keyword evidence="9" id="KW-1185">Reference proteome</keyword>
<dbReference type="PANTHER" id="PTHR35005">
    <property type="entry name" value="3-DEHYDRO-SCYLLO-INOSOSE HYDROLASE"/>
    <property type="match status" value="1"/>
</dbReference>
<proteinExistence type="inferred from homology"/>
<dbReference type="Pfam" id="PF13613">
    <property type="entry name" value="HTH_Tnp_4"/>
    <property type="match status" value="1"/>
</dbReference>
<dbReference type="GO" id="GO:0046872">
    <property type="term" value="F:metal ion binding"/>
    <property type="evidence" value="ECO:0007669"/>
    <property type="project" value="UniProtKB-KW"/>
</dbReference>
<accession>A0A918ENN2</accession>
<evidence type="ECO:0000256" key="1">
    <source>
        <dbReference type="ARBA" id="ARBA00001947"/>
    </source>
</evidence>
<reference evidence="8" key="2">
    <citation type="submission" date="2020-09" db="EMBL/GenBank/DDBJ databases">
        <authorList>
            <person name="Sun Q."/>
            <person name="Ohkuma M."/>
        </authorList>
    </citation>
    <scope>NUCLEOTIDE SEQUENCE</scope>
    <source>
        <strain evidence="8">JCM 3131</strain>
    </source>
</reference>
<dbReference type="PANTHER" id="PTHR35005:SF1">
    <property type="entry name" value="2-AMINO-5-FORMYLAMINO-6-RIBOSYLAMINOPYRIMIDIN-4(3H)-ONE 5'-MONOPHOSPHATE DEFORMYLASE"/>
    <property type="match status" value="1"/>
</dbReference>
<dbReference type="SUPFAM" id="SSF102215">
    <property type="entry name" value="Creatininase"/>
    <property type="match status" value="1"/>
</dbReference>
<dbReference type="InterPro" id="IPR003785">
    <property type="entry name" value="Creatininase/forma_Hydrolase"/>
</dbReference>
<gene>
    <name evidence="8" type="ORF">GCM10010145_11150</name>
</gene>
<evidence type="ECO:0000256" key="4">
    <source>
        <dbReference type="ARBA" id="ARBA00022833"/>
    </source>
</evidence>
<evidence type="ECO:0000256" key="5">
    <source>
        <dbReference type="ARBA" id="ARBA00024029"/>
    </source>
</evidence>
<feature type="domain" description="Transposase Helix-turn-helix" evidence="7">
    <location>
        <begin position="59"/>
        <end position="110"/>
    </location>
</feature>
<comment type="caution">
    <text evidence="8">The sequence shown here is derived from an EMBL/GenBank/DDBJ whole genome shotgun (WGS) entry which is preliminary data.</text>
</comment>
<keyword evidence="4" id="KW-0862">Zinc</keyword>
<evidence type="ECO:0000313" key="8">
    <source>
        <dbReference type="EMBL" id="GGQ44282.1"/>
    </source>
</evidence>
<dbReference type="AlphaFoldDB" id="A0A918ENN2"/>
<dbReference type="Gene3D" id="3.40.50.10310">
    <property type="entry name" value="Creatininase"/>
    <property type="match status" value="1"/>
</dbReference>
<dbReference type="Pfam" id="PF02633">
    <property type="entry name" value="Creatininase"/>
    <property type="match status" value="1"/>
</dbReference>
<evidence type="ECO:0000259" key="7">
    <source>
        <dbReference type="Pfam" id="PF13613"/>
    </source>
</evidence>
<dbReference type="GO" id="GO:0016811">
    <property type="term" value="F:hydrolase activity, acting on carbon-nitrogen (but not peptide) bonds, in linear amides"/>
    <property type="evidence" value="ECO:0007669"/>
    <property type="project" value="TreeGrafter"/>
</dbReference>